<dbReference type="AlphaFoldDB" id="A7SPP9"/>
<keyword evidence="2" id="KW-1185">Reference proteome</keyword>
<dbReference type="OrthoDB" id="5979083at2759"/>
<protein>
    <submittedName>
        <fullName evidence="1">Uncharacterized protein</fullName>
    </submittedName>
</protein>
<organism evidence="1 2">
    <name type="scientific">Nematostella vectensis</name>
    <name type="common">Starlet sea anemone</name>
    <dbReference type="NCBI Taxonomy" id="45351"/>
    <lineage>
        <taxon>Eukaryota</taxon>
        <taxon>Metazoa</taxon>
        <taxon>Cnidaria</taxon>
        <taxon>Anthozoa</taxon>
        <taxon>Hexacorallia</taxon>
        <taxon>Actiniaria</taxon>
        <taxon>Edwardsiidae</taxon>
        <taxon>Nematostella</taxon>
    </lineage>
</organism>
<proteinExistence type="predicted"/>
<accession>A7SPP9</accession>
<dbReference type="eggNOG" id="ENOG502SW0D">
    <property type="taxonomic scope" value="Eukaryota"/>
</dbReference>
<dbReference type="KEGG" id="nve:5505636"/>
<dbReference type="Proteomes" id="UP000001593">
    <property type="component" value="Unassembled WGS sequence"/>
</dbReference>
<gene>
    <name evidence="1" type="ORF">NEMVEDRAFT_v1g246627</name>
</gene>
<dbReference type="InParanoid" id="A7SPP9"/>
<dbReference type="EMBL" id="DS469736">
    <property type="protein sequence ID" value="EDO34291.1"/>
    <property type="molecule type" value="Genomic_DNA"/>
</dbReference>
<sequence length="138" mass="16346">MTITGEFEENCKVKDPIWTPVEVEKFWQVIEPYLTNLLNGALNLPGSNIDFKNLDPQSENNLRQCLHFVHQQLWQGKYTQSVANLKAVRKFFSELYAKESQKDEHCKRCPYNEGDLEHIRRIFFSQPVKRHVCKDCWT</sequence>
<evidence type="ECO:0000313" key="2">
    <source>
        <dbReference type="Proteomes" id="UP000001593"/>
    </source>
</evidence>
<reference evidence="1 2" key="1">
    <citation type="journal article" date="2007" name="Science">
        <title>Sea anemone genome reveals ancestral eumetazoan gene repertoire and genomic organization.</title>
        <authorList>
            <person name="Putnam N.H."/>
            <person name="Srivastava M."/>
            <person name="Hellsten U."/>
            <person name="Dirks B."/>
            <person name="Chapman J."/>
            <person name="Salamov A."/>
            <person name="Terry A."/>
            <person name="Shapiro H."/>
            <person name="Lindquist E."/>
            <person name="Kapitonov V.V."/>
            <person name="Jurka J."/>
            <person name="Genikhovich G."/>
            <person name="Grigoriev I.V."/>
            <person name="Lucas S.M."/>
            <person name="Steele R.E."/>
            <person name="Finnerty J.R."/>
            <person name="Technau U."/>
            <person name="Martindale M.Q."/>
            <person name="Rokhsar D.S."/>
        </authorList>
    </citation>
    <scope>NUCLEOTIDE SEQUENCE [LARGE SCALE GENOMIC DNA]</scope>
    <source>
        <strain evidence="2">CH2 X CH6</strain>
    </source>
</reference>
<dbReference type="HOGENOM" id="CLU_1857637_0_0_1"/>
<evidence type="ECO:0000313" key="1">
    <source>
        <dbReference type="EMBL" id="EDO34291.1"/>
    </source>
</evidence>
<name>A7SPP9_NEMVE</name>